<gene>
    <name evidence="2" type="ORF">H5410_026419</name>
</gene>
<evidence type="ECO:0000313" key="3">
    <source>
        <dbReference type="Proteomes" id="UP000824120"/>
    </source>
</evidence>
<accession>A0A9J5YYY8</accession>
<dbReference type="AlphaFoldDB" id="A0A9J5YYY8"/>
<reference evidence="2 3" key="1">
    <citation type="submission" date="2020-09" db="EMBL/GenBank/DDBJ databases">
        <title>De no assembly of potato wild relative species, Solanum commersonii.</title>
        <authorList>
            <person name="Cho K."/>
        </authorList>
    </citation>
    <scope>NUCLEOTIDE SEQUENCE [LARGE SCALE GENOMIC DNA]</scope>
    <source>
        <strain evidence="2">LZ3.2</strain>
        <tissue evidence="2">Leaf</tissue>
    </source>
</reference>
<proteinExistence type="predicted"/>
<evidence type="ECO:0000256" key="1">
    <source>
        <dbReference type="SAM" id="Phobius"/>
    </source>
</evidence>
<comment type="caution">
    <text evidence="2">The sequence shown here is derived from an EMBL/GenBank/DDBJ whole genome shotgun (WGS) entry which is preliminary data.</text>
</comment>
<keyword evidence="1" id="KW-0472">Membrane</keyword>
<name>A0A9J5YYY8_SOLCO</name>
<sequence>MEMRHQMTRKVLEQLNGSGIRTNHLFHNFDLVGIADALDDPPFGLIHRLSVFVFNIFAFWIFGRYSIALQNCSAMRRLIFFLTDLIFSFKAQLTGTMGESFCSFLPSSIHALPQTPNS</sequence>
<evidence type="ECO:0000313" key="2">
    <source>
        <dbReference type="EMBL" id="KAG5604927.1"/>
    </source>
</evidence>
<organism evidence="2 3">
    <name type="scientific">Solanum commersonii</name>
    <name type="common">Commerson's wild potato</name>
    <name type="synonym">Commerson's nightshade</name>
    <dbReference type="NCBI Taxonomy" id="4109"/>
    <lineage>
        <taxon>Eukaryota</taxon>
        <taxon>Viridiplantae</taxon>
        <taxon>Streptophyta</taxon>
        <taxon>Embryophyta</taxon>
        <taxon>Tracheophyta</taxon>
        <taxon>Spermatophyta</taxon>
        <taxon>Magnoliopsida</taxon>
        <taxon>eudicotyledons</taxon>
        <taxon>Gunneridae</taxon>
        <taxon>Pentapetalae</taxon>
        <taxon>asterids</taxon>
        <taxon>lamiids</taxon>
        <taxon>Solanales</taxon>
        <taxon>Solanaceae</taxon>
        <taxon>Solanoideae</taxon>
        <taxon>Solaneae</taxon>
        <taxon>Solanum</taxon>
    </lineage>
</organism>
<keyword evidence="3" id="KW-1185">Reference proteome</keyword>
<feature type="transmembrane region" description="Helical" evidence="1">
    <location>
        <begin position="45"/>
        <end position="67"/>
    </location>
</feature>
<dbReference type="Proteomes" id="UP000824120">
    <property type="component" value="Chromosome 5"/>
</dbReference>
<protein>
    <submittedName>
        <fullName evidence="2">Uncharacterized protein</fullName>
    </submittedName>
</protein>
<keyword evidence="1" id="KW-1133">Transmembrane helix</keyword>
<keyword evidence="1" id="KW-0812">Transmembrane</keyword>
<dbReference type="EMBL" id="JACXVP010000005">
    <property type="protein sequence ID" value="KAG5604927.1"/>
    <property type="molecule type" value="Genomic_DNA"/>
</dbReference>